<evidence type="ECO:0000256" key="1">
    <source>
        <dbReference type="SAM" id="MobiDB-lite"/>
    </source>
</evidence>
<evidence type="ECO:0000313" key="4">
    <source>
        <dbReference type="Proteomes" id="UP000240830"/>
    </source>
</evidence>
<proteinExistence type="predicted"/>
<keyword evidence="2" id="KW-0732">Signal</keyword>
<gene>
    <name evidence="3" type="ORF">PSACC_03547</name>
</gene>
<evidence type="ECO:0000256" key="2">
    <source>
        <dbReference type="SAM" id="SignalP"/>
    </source>
</evidence>
<feature type="compositionally biased region" description="Polar residues" evidence="1">
    <location>
        <begin position="310"/>
        <end position="320"/>
    </location>
</feature>
<sequence length="683" mass="74181">MYFPHLLVLVLAGVVYASKGLSISFDVYYALKSDLADEYPEMRAPPVPTGTFPDVWMKLKESCRSYRDPLDRQNCSRMIWRTFVFVKAYELLKPTTMKLQFFEGESALYNRIGDLLSHMFGSKITKVVFGNIHYADNLGEFKGTTIEAAQTIKPLLTKMQEKYRPGSASKSLKTQASPSKSANQGSHDSPSKSTSHASPSKSTSHASPSKSTSHASSSKSTSHGSPSKSKSHGSPSKSATHGSPSKSASKASPSPSKSVSSQATTSKHSSTQSSPSKSLSNRTSSRLLNPQASISESLIAQISASNLASAYNGSHLSPTKAQLHVNKARSGSSHKSQSKTDRSSSGVSGGKLESRKASESPSKMSLGAPSPSMLSPQRGQRSAGQKSDTTTSPTHGRKAVYCDEDKERPPCKTSRQLFGSSQSESSEDMAPVVLSPSRAPAQSQLVSRSILNPKNAYSSSVGRSSTRTLRSDISTSIRASSTDTFWSIQSKFYEVALAGFSLVDTWCASYRNSRVAVEVPVEFWVREFGPLQTLLNDVLSRVDLSNFGNLSSDLMLTRLKEFKNVLQTAVNRKNVRLPPNVENFVTTMLENIKISALFRNSEGELFEHVELLKAFLNGPYVGLVGIDIFGWSRLFWLLAAGQIDPSERPMECLNIINNAITTKSLKTLTAGRSCFGALARIIK</sequence>
<dbReference type="EMBL" id="MTSL01000213">
    <property type="protein sequence ID" value="PJF16558.1"/>
    <property type="molecule type" value="Genomic_DNA"/>
</dbReference>
<reference evidence="3 4" key="1">
    <citation type="submission" date="2016-10" db="EMBL/GenBank/DDBJ databases">
        <title>The genome of Paramicrosporidium saccamoebae is the missing link in understanding Cryptomycota and Microsporidia evolution.</title>
        <authorList>
            <person name="Quandt C.A."/>
            <person name="Beaudet D."/>
            <person name="Corsaro D."/>
            <person name="Michel R."/>
            <person name="Corradi N."/>
            <person name="James T."/>
        </authorList>
    </citation>
    <scope>NUCLEOTIDE SEQUENCE [LARGE SCALE GENOMIC DNA]</scope>
    <source>
        <strain evidence="3 4">KSL3</strain>
    </source>
</reference>
<feature type="compositionally biased region" description="Polar residues" evidence="1">
    <location>
        <begin position="372"/>
        <end position="394"/>
    </location>
</feature>
<comment type="caution">
    <text evidence="3">The sequence shown here is derived from an EMBL/GenBank/DDBJ whole genome shotgun (WGS) entry which is preliminary data.</text>
</comment>
<feature type="chain" id="PRO_5014173418" evidence="2">
    <location>
        <begin position="18"/>
        <end position="683"/>
    </location>
</feature>
<feature type="region of interest" description="Disordered" evidence="1">
    <location>
        <begin position="162"/>
        <end position="288"/>
    </location>
</feature>
<evidence type="ECO:0000313" key="3">
    <source>
        <dbReference type="EMBL" id="PJF16558.1"/>
    </source>
</evidence>
<dbReference type="Proteomes" id="UP000240830">
    <property type="component" value="Unassembled WGS sequence"/>
</dbReference>
<protein>
    <submittedName>
        <fullName evidence="3">Uncharacterized protein</fullName>
    </submittedName>
</protein>
<keyword evidence="4" id="KW-1185">Reference proteome</keyword>
<dbReference type="AlphaFoldDB" id="A0A2H9TFJ3"/>
<organism evidence="3 4">
    <name type="scientific">Paramicrosporidium saccamoebae</name>
    <dbReference type="NCBI Taxonomy" id="1246581"/>
    <lineage>
        <taxon>Eukaryota</taxon>
        <taxon>Fungi</taxon>
        <taxon>Fungi incertae sedis</taxon>
        <taxon>Cryptomycota</taxon>
        <taxon>Cryptomycota incertae sedis</taxon>
        <taxon>Paramicrosporidium</taxon>
    </lineage>
</organism>
<accession>A0A2H9TFJ3</accession>
<dbReference type="STRING" id="1246581.A0A2H9TFJ3"/>
<feature type="signal peptide" evidence="2">
    <location>
        <begin position="1"/>
        <end position="17"/>
    </location>
</feature>
<feature type="compositionally biased region" description="Low complexity" evidence="1">
    <location>
        <begin position="191"/>
        <end position="288"/>
    </location>
</feature>
<feature type="region of interest" description="Disordered" evidence="1">
    <location>
        <begin position="310"/>
        <end position="438"/>
    </location>
</feature>
<feature type="compositionally biased region" description="Basic and acidic residues" evidence="1">
    <location>
        <begin position="400"/>
        <end position="410"/>
    </location>
</feature>
<feature type="compositionally biased region" description="Polar residues" evidence="1">
    <location>
        <begin position="413"/>
        <end position="424"/>
    </location>
</feature>
<feature type="compositionally biased region" description="Polar residues" evidence="1">
    <location>
        <begin position="168"/>
        <end position="188"/>
    </location>
</feature>
<name>A0A2H9TFJ3_9FUNG</name>